<evidence type="ECO:0000256" key="1">
    <source>
        <dbReference type="ARBA" id="ARBA00001970"/>
    </source>
</evidence>
<reference evidence="15 16" key="1">
    <citation type="submission" date="2013-08" db="EMBL/GenBank/DDBJ databases">
        <title>Genome sequencing of Lysobacter.</title>
        <authorList>
            <person name="Zhang S."/>
            <person name="Wang G."/>
        </authorList>
    </citation>
    <scope>NUCLEOTIDE SEQUENCE [LARGE SCALE GENOMIC DNA]</scope>
    <source>
        <strain evidence="15 16">GH1-9</strain>
    </source>
</reference>
<dbReference type="InterPro" id="IPR052168">
    <property type="entry name" value="Cytochrome_b561_oxidase"/>
</dbReference>
<evidence type="ECO:0000313" key="16">
    <source>
        <dbReference type="Proteomes" id="UP000029998"/>
    </source>
</evidence>
<dbReference type="STRING" id="1385517.N800_06955"/>
<evidence type="ECO:0000313" key="15">
    <source>
        <dbReference type="EMBL" id="KGM53640.1"/>
    </source>
</evidence>
<feature type="transmembrane region" description="Helical" evidence="13">
    <location>
        <begin position="103"/>
        <end position="125"/>
    </location>
</feature>
<evidence type="ECO:0000256" key="2">
    <source>
        <dbReference type="ARBA" id="ARBA00004651"/>
    </source>
</evidence>
<comment type="subcellular location">
    <subcellularLocation>
        <location evidence="2">Cell membrane</location>
        <topology evidence="2">Multi-pass membrane protein</topology>
    </subcellularLocation>
</comment>
<dbReference type="PANTHER" id="PTHR30529:SF7">
    <property type="entry name" value="CYTOCHROME B561 BACTERIAL_NI-HYDROGENASE DOMAIN-CONTAINING PROTEIN"/>
    <property type="match status" value="1"/>
</dbReference>
<keyword evidence="8" id="KW-0249">Electron transport</keyword>
<comment type="cofactor">
    <cofactor evidence="1">
        <name>heme b</name>
        <dbReference type="ChEBI" id="CHEBI:60344"/>
    </cofactor>
</comment>
<dbReference type="Pfam" id="PF01292">
    <property type="entry name" value="Ni_hydr_CYTB"/>
    <property type="match status" value="1"/>
</dbReference>
<sequence length="136" mass="15869">MILLHYQFGVVIAALMVLRLSWRLLFGVPDASTDQPSWQRRFAAMVHWLMYGLLFALPISGYVIWVWMDVSMDVFGVLSLPRLLTPPEDDESGRALAWYVHYWAGWTLVLLALLHVSAAMWHQWIRRDGLIRDRMV</sequence>
<name>A0A0A0ETR3_9GAMM</name>
<keyword evidence="7" id="KW-0479">Metal-binding</keyword>
<dbReference type="eggNOG" id="COG3038">
    <property type="taxonomic scope" value="Bacteria"/>
</dbReference>
<evidence type="ECO:0000256" key="11">
    <source>
        <dbReference type="ARBA" id="ARBA00023136"/>
    </source>
</evidence>
<dbReference type="SUPFAM" id="SSF81342">
    <property type="entry name" value="Transmembrane di-heme cytochromes"/>
    <property type="match status" value="1"/>
</dbReference>
<keyword evidence="6 13" id="KW-0812">Transmembrane</keyword>
<evidence type="ECO:0000256" key="10">
    <source>
        <dbReference type="ARBA" id="ARBA00023004"/>
    </source>
</evidence>
<dbReference type="GO" id="GO:0022904">
    <property type="term" value="P:respiratory electron transport chain"/>
    <property type="evidence" value="ECO:0007669"/>
    <property type="project" value="InterPro"/>
</dbReference>
<dbReference type="AlphaFoldDB" id="A0A0A0ETR3"/>
<dbReference type="GO" id="GO:0009055">
    <property type="term" value="F:electron transfer activity"/>
    <property type="evidence" value="ECO:0007669"/>
    <property type="project" value="InterPro"/>
</dbReference>
<evidence type="ECO:0000256" key="8">
    <source>
        <dbReference type="ARBA" id="ARBA00022982"/>
    </source>
</evidence>
<evidence type="ECO:0000256" key="3">
    <source>
        <dbReference type="ARBA" id="ARBA00022448"/>
    </source>
</evidence>
<gene>
    <name evidence="15" type="ORF">N800_06955</name>
</gene>
<accession>A0A0A0ETR3</accession>
<keyword evidence="10" id="KW-0408">Iron</keyword>
<feature type="transmembrane region" description="Helical" evidence="13">
    <location>
        <begin position="46"/>
        <end position="68"/>
    </location>
</feature>
<dbReference type="InterPro" id="IPR011577">
    <property type="entry name" value="Cyt_b561_bac/Ni-Hgenase"/>
</dbReference>
<keyword evidence="4" id="KW-1003">Cell membrane</keyword>
<dbReference type="PANTHER" id="PTHR30529">
    <property type="entry name" value="CYTOCHROME B561"/>
    <property type="match status" value="1"/>
</dbReference>
<evidence type="ECO:0000259" key="14">
    <source>
        <dbReference type="Pfam" id="PF01292"/>
    </source>
</evidence>
<evidence type="ECO:0000256" key="7">
    <source>
        <dbReference type="ARBA" id="ARBA00022723"/>
    </source>
</evidence>
<keyword evidence="5" id="KW-0349">Heme</keyword>
<keyword evidence="3" id="KW-0813">Transport</keyword>
<feature type="transmembrane region" description="Helical" evidence="13">
    <location>
        <begin position="6"/>
        <end position="25"/>
    </location>
</feature>
<evidence type="ECO:0000256" key="9">
    <source>
        <dbReference type="ARBA" id="ARBA00022989"/>
    </source>
</evidence>
<dbReference type="GO" id="GO:0020037">
    <property type="term" value="F:heme binding"/>
    <property type="evidence" value="ECO:0007669"/>
    <property type="project" value="TreeGrafter"/>
</dbReference>
<dbReference type="GO" id="GO:0005886">
    <property type="term" value="C:plasma membrane"/>
    <property type="evidence" value="ECO:0007669"/>
    <property type="project" value="UniProtKB-SubCell"/>
</dbReference>
<evidence type="ECO:0000256" key="5">
    <source>
        <dbReference type="ARBA" id="ARBA00022617"/>
    </source>
</evidence>
<evidence type="ECO:0000256" key="13">
    <source>
        <dbReference type="SAM" id="Phobius"/>
    </source>
</evidence>
<dbReference type="GO" id="GO:0046872">
    <property type="term" value="F:metal ion binding"/>
    <property type="evidence" value="ECO:0007669"/>
    <property type="project" value="UniProtKB-KW"/>
</dbReference>
<dbReference type="EMBL" id="AVPU01000023">
    <property type="protein sequence ID" value="KGM53640.1"/>
    <property type="molecule type" value="Genomic_DNA"/>
</dbReference>
<evidence type="ECO:0000256" key="6">
    <source>
        <dbReference type="ARBA" id="ARBA00022692"/>
    </source>
</evidence>
<evidence type="ECO:0000256" key="12">
    <source>
        <dbReference type="ARBA" id="ARBA00037975"/>
    </source>
</evidence>
<comment type="similarity">
    <text evidence="12">Belongs to the cytochrome b561 family.</text>
</comment>
<dbReference type="InterPro" id="IPR016174">
    <property type="entry name" value="Di-haem_cyt_TM"/>
</dbReference>
<organism evidence="15 16">
    <name type="scientific">Lysobacter daejeonensis GH1-9</name>
    <dbReference type="NCBI Taxonomy" id="1385517"/>
    <lineage>
        <taxon>Bacteria</taxon>
        <taxon>Pseudomonadati</taxon>
        <taxon>Pseudomonadota</taxon>
        <taxon>Gammaproteobacteria</taxon>
        <taxon>Lysobacterales</taxon>
        <taxon>Lysobacteraceae</taxon>
        <taxon>Aerolutibacter</taxon>
    </lineage>
</organism>
<proteinExistence type="inferred from homology"/>
<keyword evidence="16" id="KW-1185">Reference proteome</keyword>
<keyword evidence="11 13" id="KW-0472">Membrane</keyword>
<keyword evidence="9 13" id="KW-1133">Transmembrane helix</keyword>
<feature type="domain" description="Cytochrome b561 bacterial/Ni-hydrogenase" evidence="14">
    <location>
        <begin position="3"/>
        <end position="132"/>
    </location>
</feature>
<dbReference type="Proteomes" id="UP000029998">
    <property type="component" value="Unassembled WGS sequence"/>
</dbReference>
<protein>
    <recommendedName>
        <fullName evidence="14">Cytochrome b561 bacterial/Ni-hydrogenase domain-containing protein</fullName>
    </recommendedName>
</protein>
<comment type="caution">
    <text evidence="15">The sequence shown here is derived from an EMBL/GenBank/DDBJ whole genome shotgun (WGS) entry which is preliminary data.</text>
</comment>
<evidence type="ECO:0000256" key="4">
    <source>
        <dbReference type="ARBA" id="ARBA00022475"/>
    </source>
</evidence>